<dbReference type="PROSITE" id="PS50011">
    <property type="entry name" value="PROTEIN_KINASE_DOM"/>
    <property type="match status" value="1"/>
</dbReference>
<keyword evidence="3 10" id="KW-0808">Transferase</keyword>
<dbReference type="GO" id="GO:0005737">
    <property type="term" value="C:cytoplasm"/>
    <property type="evidence" value="ECO:0007669"/>
    <property type="project" value="TreeGrafter"/>
</dbReference>
<dbReference type="PANTHER" id="PTHR24058:SF22">
    <property type="entry name" value="DUAL SPECIFICITY TYROSINE-PHOSPHORYLATION-REGULATED KINASE 4"/>
    <property type="match status" value="1"/>
</dbReference>
<evidence type="ECO:0000256" key="6">
    <source>
        <dbReference type="ARBA" id="ARBA00022840"/>
    </source>
</evidence>
<dbReference type="Proteomes" id="UP001271007">
    <property type="component" value="Unassembled WGS sequence"/>
</dbReference>
<feature type="compositionally biased region" description="Polar residues" evidence="8">
    <location>
        <begin position="996"/>
        <end position="1008"/>
    </location>
</feature>
<dbReference type="SUPFAM" id="SSF56112">
    <property type="entry name" value="Protein kinase-like (PK-like)"/>
    <property type="match status" value="1"/>
</dbReference>
<dbReference type="GO" id="GO:0004712">
    <property type="term" value="F:protein serine/threonine/tyrosine kinase activity"/>
    <property type="evidence" value="ECO:0007669"/>
    <property type="project" value="UniProtKB-EC"/>
</dbReference>
<dbReference type="CDD" id="cd14210">
    <property type="entry name" value="PKc_DYRK"/>
    <property type="match status" value="1"/>
</dbReference>
<feature type="compositionally biased region" description="Low complexity" evidence="8">
    <location>
        <begin position="332"/>
        <end position="343"/>
    </location>
</feature>
<evidence type="ECO:0000256" key="8">
    <source>
        <dbReference type="SAM" id="MobiDB-lite"/>
    </source>
</evidence>
<evidence type="ECO:0000256" key="7">
    <source>
        <dbReference type="PROSITE-ProRule" id="PRU10141"/>
    </source>
</evidence>
<dbReference type="EMBL" id="JAWDJX010000021">
    <property type="protein sequence ID" value="KAK3052281.1"/>
    <property type="molecule type" value="Genomic_DNA"/>
</dbReference>
<feature type="region of interest" description="Disordered" evidence="8">
    <location>
        <begin position="207"/>
        <end position="703"/>
    </location>
</feature>
<feature type="compositionally biased region" description="Polar residues" evidence="8">
    <location>
        <begin position="268"/>
        <end position="297"/>
    </location>
</feature>
<dbReference type="InterPro" id="IPR050494">
    <property type="entry name" value="Ser_Thr_dual-spec_kinase"/>
</dbReference>
<proteinExistence type="inferred from homology"/>
<feature type="region of interest" description="Disordered" evidence="8">
    <location>
        <begin position="1115"/>
        <end position="1145"/>
    </location>
</feature>
<dbReference type="PANTHER" id="PTHR24058">
    <property type="entry name" value="DUAL SPECIFICITY PROTEIN KINASE"/>
    <property type="match status" value="1"/>
</dbReference>
<comment type="similarity">
    <text evidence="1">Belongs to the protein kinase superfamily. CMGC Ser/Thr protein kinase family. MNB/DYRK subfamily.</text>
</comment>
<keyword evidence="6 7" id="KW-0067">ATP-binding</keyword>
<feature type="compositionally biased region" description="Basic and acidic residues" evidence="8">
    <location>
        <begin position="1115"/>
        <end position="1138"/>
    </location>
</feature>
<dbReference type="InterPro" id="IPR011009">
    <property type="entry name" value="Kinase-like_dom_sf"/>
</dbReference>
<dbReference type="GO" id="GO:0004674">
    <property type="term" value="F:protein serine/threonine kinase activity"/>
    <property type="evidence" value="ECO:0007669"/>
    <property type="project" value="UniProtKB-KW"/>
</dbReference>
<feature type="region of interest" description="Disordered" evidence="8">
    <location>
        <begin position="1201"/>
        <end position="1221"/>
    </location>
</feature>
<feature type="compositionally biased region" description="Low complexity" evidence="8">
    <location>
        <begin position="528"/>
        <end position="546"/>
    </location>
</feature>
<dbReference type="InterPro" id="IPR000719">
    <property type="entry name" value="Prot_kinase_dom"/>
</dbReference>
<feature type="compositionally biased region" description="Polar residues" evidence="8">
    <location>
        <begin position="561"/>
        <end position="574"/>
    </location>
</feature>
<evidence type="ECO:0000313" key="10">
    <source>
        <dbReference type="EMBL" id="KAK3052281.1"/>
    </source>
</evidence>
<dbReference type="InterPro" id="IPR017441">
    <property type="entry name" value="Protein_kinase_ATP_BS"/>
</dbReference>
<feature type="compositionally biased region" description="Polar residues" evidence="8">
    <location>
        <begin position="159"/>
        <end position="178"/>
    </location>
</feature>
<feature type="domain" description="Protein kinase" evidence="9">
    <location>
        <begin position="1243"/>
        <end position="1539"/>
    </location>
</feature>
<dbReference type="PROSITE" id="PS00107">
    <property type="entry name" value="PROTEIN_KINASE_ATP"/>
    <property type="match status" value="1"/>
</dbReference>
<feature type="compositionally biased region" description="Polar residues" evidence="8">
    <location>
        <begin position="1060"/>
        <end position="1081"/>
    </location>
</feature>
<keyword evidence="5 10" id="KW-0418">Kinase</keyword>
<dbReference type="Pfam" id="PF00069">
    <property type="entry name" value="Pkinase"/>
    <property type="match status" value="1"/>
</dbReference>
<feature type="compositionally biased region" description="Polar residues" evidence="8">
    <location>
        <begin position="380"/>
        <end position="394"/>
    </location>
</feature>
<feature type="compositionally biased region" description="Polar residues" evidence="8">
    <location>
        <begin position="240"/>
        <end position="257"/>
    </location>
</feature>
<feature type="compositionally biased region" description="Polar residues" evidence="8">
    <location>
        <begin position="499"/>
        <end position="519"/>
    </location>
</feature>
<organism evidence="10 11">
    <name type="scientific">Extremus antarcticus</name>
    <dbReference type="NCBI Taxonomy" id="702011"/>
    <lineage>
        <taxon>Eukaryota</taxon>
        <taxon>Fungi</taxon>
        <taxon>Dikarya</taxon>
        <taxon>Ascomycota</taxon>
        <taxon>Pezizomycotina</taxon>
        <taxon>Dothideomycetes</taxon>
        <taxon>Dothideomycetidae</taxon>
        <taxon>Mycosphaerellales</taxon>
        <taxon>Extremaceae</taxon>
        <taxon>Extremus</taxon>
    </lineage>
</organism>
<feature type="compositionally biased region" description="Polar residues" evidence="8">
    <location>
        <begin position="106"/>
        <end position="125"/>
    </location>
</feature>
<feature type="compositionally biased region" description="Polar residues" evidence="8">
    <location>
        <begin position="747"/>
        <end position="759"/>
    </location>
</feature>
<feature type="region of interest" description="Disordered" evidence="8">
    <location>
        <begin position="810"/>
        <end position="1100"/>
    </location>
</feature>
<feature type="region of interest" description="Disordered" evidence="8">
    <location>
        <begin position="1562"/>
        <end position="1624"/>
    </location>
</feature>
<dbReference type="PROSITE" id="PS00108">
    <property type="entry name" value="PROTEIN_KINASE_ST"/>
    <property type="match status" value="1"/>
</dbReference>
<feature type="compositionally biased region" description="Low complexity" evidence="8">
    <location>
        <begin position="606"/>
        <end position="619"/>
    </location>
</feature>
<feature type="region of interest" description="Disordered" evidence="8">
    <location>
        <begin position="140"/>
        <end position="188"/>
    </location>
</feature>
<reference evidence="10" key="1">
    <citation type="submission" date="2023-04" db="EMBL/GenBank/DDBJ databases">
        <title>Black Yeasts Isolated from many extreme environments.</title>
        <authorList>
            <person name="Coleine C."/>
            <person name="Stajich J.E."/>
            <person name="Selbmann L."/>
        </authorList>
    </citation>
    <scope>NUCLEOTIDE SEQUENCE</scope>
    <source>
        <strain evidence="10">CCFEE 5312</strain>
    </source>
</reference>
<protein>
    <submittedName>
        <fullName evidence="10">Serine/threonine protein kinase, CMGC, dual-specificity</fullName>
        <ecNumber evidence="10">2.7.12.1</ecNumber>
    </submittedName>
</protein>
<feature type="compositionally biased region" description="Basic and acidic residues" evidence="8">
    <location>
        <begin position="904"/>
        <end position="914"/>
    </location>
</feature>
<feature type="compositionally biased region" description="Polar residues" evidence="8">
    <location>
        <begin position="402"/>
        <end position="437"/>
    </location>
</feature>
<feature type="region of interest" description="Disordered" evidence="8">
    <location>
        <begin position="740"/>
        <end position="773"/>
    </location>
</feature>
<feature type="compositionally biased region" description="Low complexity" evidence="8">
    <location>
        <begin position="298"/>
        <end position="311"/>
    </location>
</feature>
<gene>
    <name evidence="10" type="primary">POM1</name>
    <name evidence="10" type="ORF">LTR09_006491</name>
</gene>
<feature type="compositionally biased region" description="Polar residues" evidence="8">
    <location>
        <begin position="353"/>
        <end position="370"/>
    </location>
</feature>
<dbReference type="SMART" id="SM00220">
    <property type="entry name" value="S_TKc"/>
    <property type="match status" value="1"/>
</dbReference>
<evidence type="ECO:0000256" key="5">
    <source>
        <dbReference type="ARBA" id="ARBA00022777"/>
    </source>
</evidence>
<keyword evidence="4 7" id="KW-0547">Nucleotide-binding</keyword>
<keyword evidence="2 10" id="KW-0723">Serine/threonine-protein kinase</keyword>
<feature type="compositionally biased region" description="Basic and acidic residues" evidence="8">
    <location>
        <begin position="763"/>
        <end position="773"/>
    </location>
</feature>
<evidence type="ECO:0000256" key="3">
    <source>
        <dbReference type="ARBA" id="ARBA00022679"/>
    </source>
</evidence>
<sequence>MDVATRFPVRGRAGSYRDMDGQAMPEDSGGEPESNVARRKFQRTTTAPEATTDQGFRKPSIPASAMRGNLERAPSFSERRKSTLRSNIRVPSGPREFPSSPGRQRLPSTSSIVPSTDTAVSTSRPFLPSVNSDSYFASARLASSSHQRQASYGSRRADFTNSSTDAFADSSIPTTPGQRTPAPLGDSLDFLPDVNFDDFQTSIKNYDGTSPLLSDFPTVPGGRPLPREDRTAGTRVGQVKEQQTQSRPDLSRTQSLRQRLAGGRQASAALQQSPSKDLAQSSVSSLRNRRQSSITQTATTSVPVPAPAAAKPPRKSMGPGLLTSMVRGSAGQQQSPTTTTTSTAESPLKSALARTSSLSKVRRTTIQPSVSAGADLPRMSTLTATTQSRQNKVKSLQPPPRDSTNLPNTPTGSKTSKANQNRAHTPSSSGGRRQSIASGRMSGLGARTISPTDARRLKRMSMAPPMPGSMPKSHTPTPQEEIPNPLHSEVKLPDLPRFTQPSPSLIPRKNNSATPSSGESPEGRQYPSGGVSLSSKSSYQSLLNTSVNGSSSRLPTPKPRSANQSGSSMGQYNESYEEGERNELVPPVPAIPKAWESPNDFEQPPFFSSSFKSSQSGYSDMGGDGQSLPTPRFFSTPRTSVDVPSEASGKRSIDMSRPHKRTSTLTNGSISVAPPPSAPPASVRVQPDPNGRKNANLQPLRLPPLNMNQFGNRTLHSAANAPRPSQEVDARDDWMSFMTPEPKRNNKTPSTPMTASRATFFSRRHEDTNKDLRSSTSHYALRDVMGMDDNGNITKFWDESDLENGGMPIPNSKQRSAITPFASGSLPKGSGEYERNGLRGRPSGEYAPSGDEDYSLGGYENMVLQNSKPRTRAQTNTTINSIKSGLSVETSAMSTDYVESPTDPTKKEAEKKESTGSGLRRKLSLGWRRSNSKAANHADHKNSPQQEHGSTEKPEKVRSRLQKRSTSGSGGVNPNEMPPPKLPASATGTGDPPSLPSSARPSMETSAAEQRFHARRKSQVPANNSSSNLVENNEHSQHPLQQVLNGTTNGAGAKTRSQHSEQPTPVASRASSWGNLGQTLRQGAKPAGPGSRHNASASNLSVLLKDKDDLAADEEMHRLSRKRKDVDSAARESDDLKKRALARSPVSADRVLHDRGLMGGAALNVFERGEIIDYEEHGIFFTGGKAARKIIGSLNGASASQTSLTSDGKTSSSAASQTSNNFGYDDERGDYNIIMGDHLAYRYEVVDLLGKGSFGQVVRCVDHKDGGVVAVKIIRNKKRFHQQALVEVGILGRLREWDPDGSQATLSITSSFYFRSHLCIVTPCLSINLYELIRAQNFVGFSLPLIRRFGRQLLACLVLLQTKHIIHCDLKPENILLCEARKADVRVIDFGSSCREEEKVYTYIQSRFYRSPEVILGSSYGLGIDMWSLGCILAELWTGYPIFPGENEQEQLACIMEIFGPPDRHLVERCTRKKLFFDSVGKPRVTVSSKGRRRRPSSKTLQQALKTEDDAFVDFISRCLRWDPERRLKPTDAVNHLFITNQPFHQRPGIPDEARRAARIRSTAAVPTTSATSNAQAIPSPVKRGPASAAFTATTPARDRSARPLPTTPQTAVRNGVAPSAAVQGSPVKLSGVSKRHSTVGAVNAAAQQRGASGIPATAGLAQMAAATATAGNVGGSGRWRGS</sequence>
<feature type="compositionally biased region" description="Low complexity" evidence="8">
    <location>
        <begin position="1562"/>
        <end position="1575"/>
    </location>
</feature>
<dbReference type="Gene3D" id="3.30.200.20">
    <property type="entry name" value="Phosphorylase Kinase, domain 1"/>
    <property type="match status" value="1"/>
</dbReference>
<feature type="compositionally biased region" description="Polar residues" evidence="8">
    <location>
        <begin position="140"/>
        <end position="152"/>
    </location>
</feature>
<dbReference type="GO" id="GO:0005856">
    <property type="term" value="C:cytoskeleton"/>
    <property type="evidence" value="ECO:0007669"/>
    <property type="project" value="TreeGrafter"/>
</dbReference>
<feature type="compositionally biased region" description="Basic and acidic residues" evidence="8">
    <location>
        <begin position="648"/>
        <end position="657"/>
    </location>
</feature>
<feature type="region of interest" description="Disordered" evidence="8">
    <location>
        <begin position="1"/>
        <end position="125"/>
    </location>
</feature>
<keyword evidence="11" id="KW-1185">Reference proteome</keyword>
<dbReference type="Gene3D" id="1.10.510.10">
    <property type="entry name" value="Transferase(Phosphotransferase) domain 1"/>
    <property type="match status" value="1"/>
</dbReference>
<feature type="compositionally biased region" description="Polar residues" evidence="8">
    <location>
        <begin position="43"/>
        <end position="54"/>
    </location>
</feature>
<evidence type="ECO:0000256" key="4">
    <source>
        <dbReference type="ARBA" id="ARBA00022741"/>
    </source>
</evidence>
<dbReference type="GO" id="GO:0005524">
    <property type="term" value="F:ATP binding"/>
    <property type="evidence" value="ECO:0007669"/>
    <property type="project" value="UniProtKB-UniRule"/>
</dbReference>
<evidence type="ECO:0000313" key="11">
    <source>
        <dbReference type="Proteomes" id="UP001271007"/>
    </source>
</evidence>
<name>A0AAJ0GBP1_9PEZI</name>
<evidence type="ECO:0000256" key="2">
    <source>
        <dbReference type="ARBA" id="ARBA00022527"/>
    </source>
</evidence>
<dbReference type="InterPro" id="IPR008271">
    <property type="entry name" value="Ser/Thr_kinase_AS"/>
</dbReference>
<dbReference type="EC" id="2.7.12.1" evidence="10"/>
<feature type="compositionally biased region" description="Low complexity" evidence="8">
    <location>
        <begin position="1586"/>
        <end position="1596"/>
    </location>
</feature>
<feature type="compositionally biased region" description="Polar residues" evidence="8">
    <location>
        <begin position="1038"/>
        <end position="1050"/>
    </location>
</feature>
<comment type="caution">
    <text evidence="10">The sequence shown here is derived from an EMBL/GenBank/DDBJ whole genome shotgun (WGS) entry which is preliminary data.</text>
</comment>
<feature type="binding site" evidence="7">
    <location>
        <position position="1272"/>
    </location>
    <ligand>
        <name>ATP</name>
        <dbReference type="ChEBI" id="CHEBI:30616"/>
    </ligand>
</feature>
<feature type="compositionally biased region" description="Polar residues" evidence="8">
    <location>
        <begin position="863"/>
        <end position="894"/>
    </location>
</feature>
<feature type="compositionally biased region" description="Low complexity" evidence="8">
    <location>
        <begin position="1210"/>
        <end position="1221"/>
    </location>
</feature>
<feature type="compositionally biased region" description="Basic and acidic residues" evidence="8">
    <location>
        <begin position="949"/>
        <end position="958"/>
    </location>
</feature>
<accession>A0AAJ0GBP1</accession>
<evidence type="ECO:0000256" key="1">
    <source>
        <dbReference type="ARBA" id="ARBA00008867"/>
    </source>
</evidence>
<evidence type="ECO:0000259" key="9">
    <source>
        <dbReference type="PROSITE" id="PS50011"/>
    </source>
</evidence>